<dbReference type="InterPro" id="IPR040025">
    <property type="entry name" value="Znf622/Rei1/Reh1"/>
</dbReference>
<dbReference type="PANTHER" id="PTHR13182:SF8">
    <property type="entry name" value="CYTOPLASMIC 60S SUBUNIT BIOGENESIS FACTOR ZNF622"/>
    <property type="match status" value="1"/>
</dbReference>
<name>A0AAX6MCU5_9PEZI</name>
<dbReference type="Gene3D" id="3.30.160.60">
    <property type="entry name" value="Classic Zinc Finger"/>
    <property type="match status" value="1"/>
</dbReference>
<dbReference type="InterPro" id="IPR036236">
    <property type="entry name" value="Znf_C2H2_sf"/>
</dbReference>
<keyword evidence="4" id="KW-1185">Reference proteome</keyword>
<dbReference type="Pfam" id="PF12756">
    <property type="entry name" value="zf-C2H2_2"/>
    <property type="match status" value="1"/>
</dbReference>
<gene>
    <name evidence="3" type="ORF">Daesc_008846</name>
</gene>
<sequence length="367" mass="40805">MADTTDISAVVDRPVLNIASAPSFCRLCNVELSAQQTWKAHLKSDEHVYKLRLKVAEPGSVTSPLASPSSTDAIQTKSTAPPRAQKIEEGDTTVCQGQNAGSDAEDESEGEEGESEDEFEEMPSPPDFDPGTCLFCAQKSDLLDDNMLHMASAHGFSVPFQEFLAVDLEMVVEYLHFIIYGYRECICCGKRRSTIEGVQQHMVAKGHCRFDISAETEEFYEMPQSENVVIEQVQHDSSMPGRLPSGKLISHRKNPDAQEPHGKPRPARRETPEKHPNRHLDSFTPHPGASSSPSLEVVQRGGGGSGEIVRSNEAILAAQLSKLRIAGDRIQHKEEKRKRWRLERAQNIISLKRFRLDSADGRMGRQF</sequence>
<organism evidence="3 4">
    <name type="scientific">Daldinia eschscholtzii</name>
    <dbReference type="NCBI Taxonomy" id="292717"/>
    <lineage>
        <taxon>Eukaryota</taxon>
        <taxon>Fungi</taxon>
        <taxon>Dikarya</taxon>
        <taxon>Ascomycota</taxon>
        <taxon>Pezizomycotina</taxon>
        <taxon>Sordariomycetes</taxon>
        <taxon>Xylariomycetidae</taxon>
        <taxon>Xylariales</taxon>
        <taxon>Hypoxylaceae</taxon>
        <taxon>Daldinia</taxon>
    </lineage>
</organism>
<comment type="caution">
    <text evidence="3">The sequence shown here is derived from an EMBL/GenBank/DDBJ whole genome shotgun (WGS) entry which is preliminary data.</text>
</comment>
<evidence type="ECO:0000256" key="1">
    <source>
        <dbReference type="SAM" id="MobiDB-lite"/>
    </source>
</evidence>
<feature type="domain" description="ZN622/Rei1/Reh1 zinc finger C2H2-type" evidence="2">
    <location>
        <begin position="132"/>
        <end position="224"/>
    </location>
</feature>
<dbReference type="InterPro" id="IPR041661">
    <property type="entry name" value="ZN622/Rei1/Reh1_Znf-C2H2"/>
</dbReference>
<feature type="compositionally biased region" description="Basic and acidic residues" evidence="1">
    <location>
        <begin position="253"/>
        <end position="281"/>
    </location>
</feature>
<dbReference type="Proteomes" id="UP001369815">
    <property type="component" value="Unassembled WGS sequence"/>
</dbReference>
<dbReference type="EMBL" id="JBANMG010000008">
    <property type="protein sequence ID" value="KAK6950518.1"/>
    <property type="molecule type" value="Genomic_DNA"/>
</dbReference>
<feature type="region of interest" description="Disordered" evidence="1">
    <location>
        <begin position="60"/>
        <end position="124"/>
    </location>
</feature>
<dbReference type="PANTHER" id="PTHR13182">
    <property type="entry name" value="ZINC FINGER PROTEIN 622"/>
    <property type="match status" value="1"/>
</dbReference>
<dbReference type="SUPFAM" id="SSF57667">
    <property type="entry name" value="beta-beta-alpha zinc fingers"/>
    <property type="match status" value="1"/>
</dbReference>
<evidence type="ECO:0000313" key="4">
    <source>
        <dbReference type="Proteomes" id="UP001369815"/>
    </source>
</evidence>
<feature type="compositionally biased region" description="Acidic residues" evidence="1">
    <location>
        <begin position="103"/>
        <end position="121"/>
    </location>
</feature>
<reference evidence="3 4" key="1">
    <citation type="journal article" date="2024" name="Front Chem Biol">
        <title>Unveiling the potential of Daldinia eschscholtzii MFLUCC 19-0629 through bioactivity and bioinformatics studies for enhanced sustainable agriculture production.</title>
        <authorList>
            <person name="Brooks S."/>
            <person name="Weaver J.A."/>
            <person name="Klomchit A."/>
            <person name="Alharthi S.A."/>
            <person name="Onlamun T."/>
            <person name="Nurani R."/>
            <person name="Vong T.K."/>
            <person name="Alberti F."/>
            <person name="Greco C."/>
        </authorList>
    </citation>
    <scope>NUCLEOTIDE SEQUENCE [LARGE SCALE GENOMIC DNA]</scope>
    <source>
        <strain evidence="3">MFLUCC 19-0629</strain>
    </source>
</reference>
<feature type="compositionally biased region" description="Polar residues" evidence="1">
    <location>
        <begin position="60"/>
        <end position="79"/>
    </location>
</feature>
<dbReference type="GO" id="GO:0030687">
    <property type="term" value="C:preribosome, large subunit precursor"/>
    <property type="evidence" value="ECO:0007669"/>
    <property type="project" value="TreeGrafter"/>
</dbReference>
<proteinExistence type="predicted"/>
<protein>
    <recommendedName>
        <fullName evidence="2">ZN622/Rei1/Reh1 zinc finger C2H2-type domain-containing protein</fullName>
    </recommendedName>
</protein>
<feature type="region of interest" description="Disordered" evidence="1">
    <location>
        <begin position="232"/>
        <end position="306"/>
    </location>
</feature>
<accession>A0AAX6MCU5</accession>
<dbReference type="AlphaFoldDB" id="A0AAX6MCU5"/>
<evidence type="ECO:0000259" key="2">
    <source>
        <dbReference type="Pfam" id="PF12756"/>
    </source>
</evidence>
<dbReference type="GO" id="GO:0042273">
    <property type="term" value="P:ribosomal large subunit biogenesis"/>
    <property type="evidence" value="ECO:0007669"/>
    <property type="project" value="TreeGrafter"/>
</dbReference>
<evidence type="ECO:0000313" key="3">
    <source>
        <dbReference type="EMBL" id="KAK6950518.1"/>
    </source>
</evidence>